<sequence length="214" mass="23917">MSRRESRLRAFAAKVRGFLRGHQHHGEFDDEIQEHLKLLAEEFVAQGMPREEAAPAARRQFGNVTLLQEDRRELVTFLSIEVLWQDLRYALRTLRKNLGFTAVAVLTLALGIGANTAIFQMIDAIRLRVIPVKEPQQLFTVQLADSAGIRGSQDSAYAVLTNPVWEKLRDQQDVFSGVLAWGSNSFGLTPGGEVRLAQGLFVSGDFFQVLGVRP</sequence>
<evidence type="ECO:0000313" key="2">
    <source>
        <dbReference type="EMBL" id="MBA0087332.1"/>
    </source>
</evidence>
<accession>A0A7V8SZ44</accession>
<organism evidence="2 3">
    <name type="scientific">Candidatus Acidiferrum panamense</name>
    <dbReference type="NCBI Taxonomy" id="2741543"/>
    <lineage>
        <taxon>Bacteria</taxon>
        <taxon>Pseudomonadati</taxon>
        <taxon>Acidobacteriota</taxon>
        <taxon>Terriglobia</taxon>
        <taxon>Candidatus Acidiferrales</taxon>
        <taxon>Candidatus Acidiferrum</taxon>
    </lineage>
</organism>
<dbReference type="InterPro" id="IPR047928">
    <property type="entry name" value="Perm_prefix_1"/>
</dbReference>
<dbReference type="NCBIfam" id="NF038403">
    <property type="entry name" value="perm_prefix_1"/>
    <property type="match status" value="1"/>
</dbReference>
<protein>
    <submittedName>
        <fullName evidence="2">ABC transporter permease</fullName>
    </submittedName>
</protein>
<keyword evidence="1" id="KW-0472">Membrane</keyword>
<keyword evidence="3" id="KW-1185">Reference proteome</keyword>
<evidence type="ECO:0000256" key="1">
    <source>
        <dbReference type="SAM" id="Phobius"/>
    </source>
</evidence>
<dbReference type="EMBL" id="JACDQQ010001956">
    <property type="protein sequence ID" value="MBA0087332.1"/>
    <property type="molecule type" value="Genomic_DNA"/>
</dbReference>
<dbReference type="Proteomes" id="UP000567293">
    <property type="component" value="Unassembled WGS sequence"/>
</dbReference>
<reference evidence="2" key="1">
    <citation type="submission" date="2020-06" db="EMBL/GenBank/DDBJ databases">
        <title>Legume-microbial interactions unlock mineral nutrients during tropical forest succession.</title>
        <authorList>
            <person name="Epihov D.Z."/>
        </authorList>
    </citation>
    <scope>NUCLEOTIDE SEQUENCE [LARGE SCALE GENOMIC DNA]</scope>
    <source>
        <strain evidence="2">Pan2503</strain>
    </source>
</reference>
<keyword evidence="1" id="KW-0812">Transmembrane</keyword>
<feature type="transmembrane region" description="Helical" evidence="1">
    <location>
        <begin position="98"/>
        <end position="122"/>
    </location>
</feature>
<evidence type="ECO:0000313" key="3">
    <source>
        <dbReference type="Proteomes" id="UP000567293"/>
    </source>
</evidence>
<gene>
    <name evidence="2" type="ORF">HRJ53_20300</name>
</gene>
<proteinExistence type="predicted"/>
<feature type="non-terminal residue" evidence="2">
    <location>
        <position position="214"/>
    </location>
</feature>
<keyword evidence="1" id="KW-1133">Transmembrane helix</keyword>
<name>A0A7V8SZ44_9BACT</name>
<comment type="caution">
    <text evidence="2">The sequence shown here is derived from an EMBL/GenBank/DDBJ whole genome shotgun (WGS) entry which is preliminary data.</text>
</comment>
<dbReference type="AlphaFoldDB" id="A0A7V8SZ44"/>